<reference evidence="3" key="2">
    <citation type="submission" date="2023-05" db="EMBL/GenBank/DDBJ databases">
        <authorList>
            <person name="Schelkunov M.I."/>
        </authorList>
    </citation>
    <scope>NUCLEOTIDE SEQUENCE</scope>
    <source>
        <strain evidence="3">Hsosn_3</strain>
        <tissue evidence="3">Leaf</tissue>
    </source>
</reference>
<protein>
    <submittedName>
        <fullName evidence="3">Uncharacterized protein</fullName>
    </submittedName>
</protein>
<evidence type="ECO:0000313" key="3">
    <source>
        <dbReference type="EMBL" id="KAK1401741.1"/>
    </source>
</evidence>
<evidence type="ECO:0000256" key="2">
    <source>
        <dbReference type="ARBA" id="ARBA00023242"/>
    </source>
</evidence>
<accession>A0AAD8JFN1</accession>
<dbReference type="GO" id="GO:0005681">
    <property type="term" value="C:spliceosomal complex"/>
    <property type="evidence" value="ECO:0007669"/>
    <property type="project" value="TreeGrafter"/>
</dbReference>
<dbReference type="EMBL" id="JAUIZM010000001">
    <property type="protein sequence ID" value="KAK1401741.1"/>
    <property type="molecule type" value="Genomic_DNA"/>
</dbReference>
<gene>
    <name evidence="3" type="ORF">POM88_001346</name>
</gene>
<name>A0AAD8JFN1_9APIA</name>
<dbReference type="Proteomes" id="UP001237642">
    <property type="component" value="Unassembled WGS sequence"/>
</dbReference>
<keyword evidence="4" id="KW-1185">Reference proteome</keyword>
<evidence type="ECO:0000313" key="4">
    <source>
        <dbReference type="Proteomes" id="UP001237642"/>
    </source>
</evidence>
<keyword evidence="2" id="KW-0539">Nucleus</keyword>
<dbReference type="PANTHER" id="PTHR45885">
    <property type="entry name" value="CELL DIVISION CYCLE 5-LIKE PROTEIN"/>
    <property type="match status" value="1"/>
</dbReference>
<comment type="caution">
    <text evidence="3">The sequence shown here is derived from an EMBL/GenBank/DDBJ whole genome shotgun (WGS) entry which is preliminary data.</text>
</comment>
<dbReference type="PANTHER" id="PTHR45885:SF1">
    <property type="entry name" value="CELL DIVISION CYCLE 5-LIKE PROTEIN"/>
    <property type="match status" value="1"/>
</dbReference>
<proteinExistence type="predicted"/>
<dbReference type="GO" id="GO:0003677">
    <property type="term" value="F:DNA binding"/>
    <property type="evidence" value="ECO:0007669"/>
    <property type="project" value="UniProtKB-KW"/>
</dbReference>
<reference evidence="3" key="1">
    <citation type="submission" date="2023-02" db="EMBL/GenBank/DDBJ databases">
        <title>Genome of toxic invasive species Heracleum sosnowskyi carries increased number of genes despite the absence of recent whole-genome duplications.</title>
        <authorList>
            <person name="Schelkunov M."/>
            <person name="Shtratnikova V."/>
            <person name="Makarenko M."/>
            <person name="Klepikova A."/>
            <person name="Omelchenko D."/>
            <person name="Novikova G."/>
            <person name="Obukhova E."/>
            <person name="Bogdanov V."/>
            <person name="Penin A."/>
            <person name="Logacheva M."/>
        </authorList>
    </citation>
    <scope>NUCLEOTIDE SEQUENCE</scope>
    <source>
        <strain evidence="3">Hsosn_3</strain>
        <tissue evidence="3">Leaf</tissue>
    </source>
</reference>
<sequence length="120" mass="13986">MTALQDEFEIVKRRMDDNTKKTQKFEQKIKVLTSGYQHRGRNICSQIEATLKLVDDAEIVLKCFQDLRNQEKLSASSRVNTLWKEVEKQKELEQILQKRYGYVLSAQAGAQEEYAAKKCN</sequence>
<evidence type="ECO:0000256" key="1">
    <source>
        <dbReference type="ARBA" id="ARBA00023125"/>
    </source>
</evidence>
<dbReference type="GO" id="GO:0000398">
    <property type="term" value="P:mRNA splicing, via spliceosome"/>
    <property type="evidence" value="ECO:0007669"/>
    <property type="project" value="InterPro"/>
</dbReference>
<keyword evidence="1" id="KW-0238">DNA-binding</keyword>
<dbReference type="InterPro" id="IPR047242">
    <property type="entry name" value="CDC5L/Cef1"/>
</dbReference>
<dbReference type="AlphaFoldDB" id="A0AAD8JFN1"/>
<dbReference type="GO" id="GO:0000974">
    <property type="term" value="C:Prp19 complex"/>
    <property type="evidence" value="ECO:0007669"/>
    <property type="project" value="InterPro"/>
</dbReference>
<organism evidence="3 4">
    <name type="scientific">Heracleum sosnowskyi</name>
    <dbReference type="NCBI Taxonomy" id="360622"/>
    <lineage>
        <taxon>Eukaryota</taxon>
        <taxon>Viridiplantae</taxon>
        <taxon>Streptophyta</taxon>
        <taxon>Embryophyta</taxon>
        <taxon>Tracheophyta</taxon>
        <taxon>Spermatophyta</taxon>
        <taxon>Magnoliopsida</taxon>
        <taxon>eudicotyledons</taxon>
        <taxon>Gunneridae</taxon>
        <taxon>Pentapetalae</taxon>
        <taxon>asterids</taxon>
        <taxon>campanulids</taxon>
        <taxon>Apiales</taxon>
        <taxon>Apiaceae</taxon>
        <taxon>Apioideae</taxon>
        <taxon>apioid superclade</taxon>
        <taxon>Tordylieae</taxon>
        <taxon>Tordyliinae</taxon>
        <taxon>Heracleum</taxon>
    </lineage>
</organism>